<dbReference type="SMART" id="SM00184">
    <property type="entry name" value="RING"/>
    <property type="match status" value="1"/>
</dbReference>
<gene>
    <name evidence="13" type="ORF">MERR_LOCUS46454</name>
</gene>
<keyword evidence="5 9" id="KW-0863">Zinc-finger</keyword>
<comment type="pathway">
    <text evidence="2">Protein modification; protein ubiquitination.</text>
</comment>
<evidence type="ECO:0000256" key="5">
    <source>
        <dbReference type="ARBA" id="ARBA00022771"/>
    </source>
</evidence>
<dbReference type="AlphaFoldDB" id="A0A6D2KXY5"/>
<dbReference type="GO" id="GO:0008270">
    <property type="term" value="F:zinc ion binding"/>
    <property type="evidence" value="ECO:0007669"/>
    <property type="project" value="UniProtKB-KW"/>
</dbReference>
<keyword evidence="6" id="KW-0833">Ubl conjugation pathway</keyword>
<feature type="transmembrane region" description="Helical" evidence="11">
    <location>
        <begin position="24"/>
        <end position="42"/>
    </location>
</feature>
<evidence type="ECO:0000313" key="13">
    <source>
        <dbReference type="EMBL" id="CAA7059218.1"/>
    </source>
</evidence>
<evidence type="ECO:0000256" key="6">
    <source>
        <dbReference type="ARBA" id="ARBA00022786"/>
    </source>
</evidence>
<evidence type="ECO:0000256" key="3">
    <source>
        <dbReference type="ARBA" id="ARBA00012483"/>
    </source>
</evidence>
<dbReference type="PANTHER" id="PTHR14155:SF622">
    <property type="entry name" value="RING_U-BOX SUPERFAMILY PROTEIN"/>
    <property type="match status" value="1"/>
</dbReference>
<evidence type="ECO:0000256" key="11">
    <source>
        <dbReference type="SAM" id="Phobius"/>
    </source>
</evidence>
<protein>
    <recommendedName>
        <fullName evidence="3">RING-type E3 ubiquitin transferase</fullName>
        <ecNumber evidence="3">2.3.2.27</ecNumber>
    </recommendedName>
</protein>
<dbReference type="InterPro" id="IPR013083">
    <property type="entry name" value="Znf_RING/FYVE/PHD"/>
</dbReference>
<keyword evidence="11" id="KW-0472">Membrane</keyword>
<sequence length="173" mass="19871">MTMESPPSQDPFSSLLSSTETNKSWLPLVYTVFFFVVIIYICTKGDQTPTESTPETHENSLPQPQDIETGHLTQPLPLPQEDMKTGCMTRINQLSIETSILEFKDTKKEGFDEICCPICLEEFEDGHEIIRINKCRHVFHPFCIDSWLTESGSCPNCRCSLNARHRKEEREIE</sequence>
<evidence type="ECO:0000256" key="8">
    <source>
        <dbReference type="ARBA" id="ARBA00024209"/>
    </source>
</evidence>
<feature type="region of interest" description="Disordered" evidence="10">
    <location>
        <begin position="48"/>
        <end position="79"/>
    </location>
</feature>
<dbReference type="EC" id="2.3.2.27" evidence="3"/>
<evidence type="ECO:0000256" key="7">
    <source>
        <dbReference type="ARBA" id="ARBA00022833"/>
    </source>
</evidence>
<proteinExistence type="inferred from homology"/>
<name>A0A6D2KXY5_9BRAS</name>
<keyword evidence="11" id="KW-0812">Transmembrane</keyword>
<dbReference type="OrthoDB" id="1098201at2759"/>
<keyword evidence="4" id="KW-0479">Metal-binding</keyword>
<keyword evidence="11" id="KW-1133">Transmembrane helix</keyword>
<dbReference type="GO" id="GO:0061630">
    <property type="term" value="F:ubiquitin protein ligase activity"/>
    <property type="evidence" value="ECO:0007669"/>
    <property type="project" value="UniProtKB-EC"/>
</dbReference>
<dbReference type="PROSITE" id="PS50089">
    <property type="entry name" value="ZF_RING_2"/>
    <property type="match status" value="1"/>
</dbReference>
<dbReference type="EMBL" id="CACVBM020001762">
    <property type="protein sequence ID" value="CAA7059218.1"/>
    <property type="molecule type" value="Genomic_DNA"/>
</dbReference>
<dbReference type="PANTHER" id="PTHR14155">
    <property type="entry name" value="RING FINGER DOMAIN-CONTAINING"/>
    <property type="match status" value="1"/>
</dbReference>
<dbReference type="InterPro" id="IPR053238">
    <property type="entry name" value="RING-H2_zinc_finger"/>
</dbReference>
<comment type="catalytic activity">
    <reaction evidence="1">
        <text>S-ubiquitinyl-[E2 ubiquitin-conjugating enzyme]-L-cysteine + [acceptor protein]-L-lysine = [E2 ubiquitin-conjugating enzyme]-L-cysteine + N(6)-ubiquitinyl-[acceptor protein]-L-lysine.</text>
        <dbReference type="EC" id="2.3.2.27"/>
    </reaction>
</comment>
<dbReference type="Gene3D" id="3.30.40.10">
    <property type="entry name" value="Zinc/RING finger domain, C3HC4 (zinc finger)"/>
    <property type="match status" value="1"/>
</dbReference>
<evidence type="ECO:0000256" key="2">
    <source>
        <dbReference type="ARBA" id="ARBA00004906"/>
    </source>
</evidence>
<evidence type="ECO:0000256" key="10">
    <source>
        <dbReference type="SAM" id="MobiDB-lite"/>
    </source>
</evidence>
<feature type="domain" description="RING-type" evidence="12">
    <location>
        <begin position="116"/>
        <end position="158"/>
    </location>
</feature>
<keyword evidence="14" id="KW-1185">Reference proteome</keyword>
<keyword evidence="7" id="KW-0862">Zinc</keyword>
<dbReference type="InterPro" id="IPR001841">
    <property type="entry name" value="Znf_RING"/>
</dbReference>
<reference evidence="13" key="1">
    <citation type="submission" date="2020-01" db="EMBL/GenBank/DDBJ databases">
        <authorList>
            <person name="Mishra B."/>
        </authorList>
    </citation>
    <scope>NUCLEOTIDE SEQUENCE [LARGE SCALE GENOMIC DNA]</scope>
</reference>
<dbReference type="Pfam" id="PF13639">
    <property type="entry name" value="zf-RING_2"/>
    <property type="match status" value="1"/>
</dbReference>
<organism evidence="13 14">
    <name type="scientific">Microthlaspi erraticum</name>
    <dbReference type="NCBI Taxonomy" id="1685480"/>
    <lineage>
        <taxon>Eukaryota</taxon>
        <taxon>Viridiplantae</taxon>
        <taxon>Streptophyta</taxon>
        <taxon>Embryophyta</taxon>
        <taxon>Tracheophyta</taxon>
        <taxon>Spermatophyta</taxon>
        <taxon>Magnoliopsida</taxon>
        <taxon>eudicotyledons</taxon>
        <taxon>Gunneridae</taxon>
        <taxon>Pentapetalae</taxon>
        <taxon>rosids</taxon>
        <taxon>malvids</taxon>
        <taxon>Brassicales</taxon>
        <taxon>Brassicaceae</taxon>
        <taxon>Coluteocarpeae</taxon>
        <taxon>Microthlaspi</taxon>
    </lineage>
</organism>
<comment type="similarity">
    <text evidence="8">Belongs to the RING-type zinc finger family. ATL subfamily.</text>
</comment>
<dbReference type="Proteomes" id="UP000467841">
    <property type="component" value="Unassembled WGS sequence"/>
</dbReference>
<evidence type="ECO:0000256" key="4">
    <source>
        <dbReference type="ARBA" id="ARBA00022723"/>
    </source>
</evidence>
<dbReference type="SUPFAM" id="SSF57850">
    <property type="entry name" value="RING/U-box"/>
    <property type="match status" value="1"/>
</dbReference>
<evidence type="ECO:0000256" key="1">
    <source>
        <dbReference type="ARBA" id="ARBA00000900"/>
    </source>
</evidence>
<feature type="compositionally biased region" description="Polar residues" evidence="10">
    <location>
        <begin position="48"/>
        <end position="63"/>
    </location>
</feature>
<comment type="caution">
    <text evidence="13">The sequence shown here is derived from an EMBL/GenBank/DDBJ whole genome shotgun (WGS) entry which is preliminary data.</text>
</comment>
<accession>A0A6D2KXY5</accession>
<evidence type="ECO:0000259" key="12">
    <source>
        <dbReference type="PROSITE" id="PS50089"/>
    </source>
</evidence>
<evidence type="ECO:0000256" key="9">
    <source>
        <dbReference type="PROSITE-ProRule" id="PRU00175"/>
    </source>
</evidence>
<evidence type="ECO:0000313" key="14">
    <source>
        <dbReference type="Proteomes" id="UP000467841"/>
    </source>
</evidence>